<dbReference type="STRING" id="590646.G3BA98"/>
<dbReference type="Proteomes" id="UP000000707">
    <property type="component" value="Unassembled WGS sequence"/>
</dbReference>
<feature type="domain" description="6-phosphofructo-2-kinase" evidence="3">
    <location>
        <begin position="51"/>
        <end position="240"/>
    </location>
</feature>
<dbReference type="InterPro" id="IPR003094">
    <property type="entry name" value="6Pfruct_kin"/>
</dbReference>
<dbReference type="AlphaFoldDB" id="G3BA98"/>
<dbReference type="OrthoDB" id="267323at2759"/>
<organism evidence="5">
    <name type="scientific">Candida tenuis (strain ATCC 10573 / BCRC 21748 / CBS 615 / JCM 9827 / NBRC 10315 / NRRL Y-1498 / VKM Y-70)</name>
    <name type="common">Yeast</name>
    <name type="synonym">Yamadazyma tenuis</name>
    <dbReference type="NCBI Taxonomy" id="590646"/>
    <lineage>
        <taxon>Eukaryota</taxon>
        <taxon>Fungi</taxon>
        <taxon>Dikarya</taxon>
        <taxon>Ascomycota</taxon>
        <taxon>Saccharomycotina</taxon>
        <taxon>Pichiomycetes</taxon>
        <taxon>Debaryomycetaceae</taxon>
        <taxon>Yamadazyma</taxon>
    </lineage>
</organism>
<evidence type="ECO:0000256" key="1">
    <source>
        <dbReference type="ARBA" id="ARBA00022741"/>
    </source>
</evidence>
<evidence type="ECO:0000259" key="3">
    <source>
        <dbReference type="Pfam" id="PF01591"/>
    </source>
</evidence>
<dbReference type="KEGG" id="cten:18250381"/>
<sequence length="313" mass="35533">MTSASNSSTSMASLFDAAGTSTAQTSTTSSYTRTPATSMAMTPASSFSHLNDTSSKNIIILVGLPATGKSTISQSLATHLNSHPHLKTKVFNCGQVRRDTLKTTDTYHNYEFFDPNNKLFIFKREIIAMNSMDSLIDELESETINVGILDATNTTRERRSNLVKLVHERVANEGLVLDSLVVLDIQCTDPLLIHYNINAKTKNDDYKNQEYQQSINDFTKRLGNYRRAYQPIDEEELQSYREILASYVVVENGGADYHERTFHKSEVGNVMSEYFAAYSKYDARLYYDKVADYYRHAEFETNKDTINDRICNY</sequence>
<accession>G3BA98</accession>
<dbReference type="HOGENOM" id="CLU_041936_1_0_1"/>
<evidence type="ECO:0000256" key="2">
    <source>
        <dbReference type="ARBA" id="ARBA00022840"/>
    </source>
</evidence>
<protein>
    <submittedName>
        <fullName evidence="4">6PF2K-domain-containing protein</fullName>
    </submittedName>
</protein>
<dbReference type="Pfam" id="PF01591">
    <property type="entry name" value="6PF2K"/>
    <property type="match status" value="1"/>
</dbReference>
<dbReference type="EMBL" id="GL996527">
    <property type="protein sequence ID" value="EGV61388.1"/>
    <property type="molecule type" value="Genomic_DNA"/>
</dbReference>
<name>G3BA98_CANTC</name>
<dbReference type="InterPro" id="IPR013079">
    <property type="entry name" value="6Phosfructo_kin"/>
</dbReference>
<dbReference type="GO" id="GO:0003873">
    <property type="term" value="F:6-phosphofructo-2-kinase activity"/>
    <property type="evidence" value="ECO:0007669"/>
    <property type="project" value="InterPro"/>
</dbReference>
<dbReference type="GO" id="GO:0006003">
    <property type="term" value="P:fructose 2,6-bisphosphate metabolic process"/>
    <property type="evidence" value="ECO:0007669"/>
    <property type="project" value="InterPro"/>
</dbReference>
<dbReference type="GO" id="GO:0005829">
    <property type="term" value="C:cytosol"/>
    <property type="evidence" value="ECO:0007669"/>
    <property type="project" value="TreeGrafter"/>
</dbReference>
<reference evidence="4 5" key="1">
    <citation type="journal article" date="2011" name="Proc. Natl. Acad. Sci. U.S.A.">
        <title>Comparative genomics of xylose-fermenting fungi for enhanced biofuel production.</title>
        <authorList>
            <person name="Wohlbach D.J."/>
            <person name="Kuo A."/>
            <person name="Sato T.K."/>
            <person name="Potts K.M."/>
            <person name="Salamov A.A."/>
            <person name="LaButti K.M."/>
            <person name="Sun H."/>
            <person name="Clum A."/>
            <person name="Pangilinan J.L."/>
            <person name="Lindquist E.A."/>
            <person name="Lucas S."/>
            <person name="Lapidus A."/>
            <person name="Jin M."/>
            <person name="Gunawan C."/>
            <person name="Balan V."/>
            <person name="Dale B.E."/>
            <person name="Jeffries T.W."/>
            <person name="Zinkel R."/>
            <person name="Barry K.W."/>
            <person name="Grigoriev I.V."/>
            <person name="Gasch A.P."/>
        </authorList>
    </citation>
    <scope>NUCLEOTIDE SEQUENCE [LARGE SCALE GENOMIC DNA]</scope>
    <source>
        <strain evidence="5">ATCC 10573 / BCRC 21748 / CBS 615 / JCM 9827 / NBRC 10315 / NRRL Y-1498 / VKM Y-70</strain>
    </source>
</reference>
<dbReference type="PANTHER" id="PTHR10606">
    <property type="entry name" value="6-PHOSPHOFRUCTO-2-KINASE/FRUCTOSE-2,6-BISPHOSPHATASE"/>
    <property type="match status" value="1"/>
</dbReference>
<dbReference type="PANTHER" id="PTHR10606:SF32">
    <property type="entry name" value="6-PHOSPHOFRUCTO-2-KINASE 1"/>
    <property type="match status" value="1"/>
</dbReference>
<dbReference type="RefSeq" id="XP_006687558.1">
    <property type="nucleotide sequence ID" value="XM_006687495.1"/>
</dbReference>
<dbReference type="GeneID" id="18250381"/>
<proteinExistence type="predicted"/>
<dbReference type="SUPFAM" id="SSF52540">
    <property type="entry name" value="P-loop containing nucleoside triphosphate hydrolases"/>
    <property type="match status" value="1"/>
</dbReference>
<dbReference type="GO" id="GO:0005524">
    <property type="term" value="F:ATP binding"/>
    <property type="evidence" value="ECO:0007669"/>
    <property type="project" value="UniProtKB-KW"/>
</dbReference>
<dbReference type="GO" id="GO:0006000">
    <property type="term" value="P:fructose metabolic process"/>
    <property type="evidence" value="ECO:0007669"/>
    <property type="project" value="InterPro"/>
</dbReference>
<dbReference type="Gene3D" id="3.40.50.300">
    <property type="entry name" value="P-loop containing nucleotide triphosphate hydrolases"/>
    <property type="match status" value="1"/>
</dbReference>
<evidence type="ECO:0000313" key="5">
    <source>
        <dbReference type="Proteomes" id="UP000000707"/>
    </source>
</evidence>
<keyword evidence="2" id="KW-0067">ATP-binding</keyword>
<evidence type="ECO:0000313" key="4">
    <source>
        <dbReference type="EMBL" id="EGV61388.1"/>
    </source>
</evidence>
<keyword evidence="1" id="KW-0547">Nucleotide-binding</keyword>
<keyword evidence="5" id="KW-1185">Reference proteome</keyword>
<dbReference type="eggNOG" id="KOG0234">
    <property type="taxonomic scope" value="Eukaryota"/>
</dbReference>
<gene>
    <name evidence="4" type="ORF">CANTEDRAFT_94298</name>
</gene>
<dbReference type="InterPro" id="IPR027417">
    <property type="entry name" value="P-loop_NTPase"/>
</dbReference>